<dbReference type="Proteomes" id="UP001057402">
    <property type="component" value="Chromosome 12"/>
</dbReference>
<protein>
    <submittedName>
        <fullName evidence="1">Uncharacterized protein</fullName>
    </submittedName>
</protein>
<dbReference type="EMBL" id="CM042891">
    <property type="protein sequence ID" value="KAI4303165.1"/>
    <property type="molecule type" value="Genomic_DNA"/>
</dbReference>
<evidence type="ECO:0000313" key="2">
    <source>
        <dbReference type="Proteomes" id="UP001057402"/>
    </source>
</evidence>
<proteinExistence type="predicted"/>
<reference evidence="2" key="1">
    <citation type="journal article" date="2023" name="Front. Plant Sci.">
        <title>Chromosomal-level genome assembly of Melastoma candidum provides insights into trichome evolution.</title>
        <authorList>
            <person name="Zhong Y."/>
            <person name="Wu W."/>
            <person name="Sun C."/>
            <person name="Zou P."/>
            <person name="Liu Y."/>
            <person name="Dai S."/>
            <person name="Zhou R."/>
        </authorList>
    </citation>
    <scope>NUCLEOTIDE SEQUENCE [LARGE SCALE GENOMIC DNA]</scope>
</reference>
<evidence type="ECO:0000313" key="1">
    <source>
        <dbReference type="EMBL" id="KAI4303165.1"/>
    </source>
</evidence>
<sequence>MGITTHYKQFTSTISPARFFKALVTDSHGLIPKAITWGIQSIEFLEGDGGLGSIEQTNLVDGYHSGKLKYVKHRVDVMDVENLRCKYTLIECDVDFEKLDSVSYDFKFEATPGGGSVCRMTRIYHVKAGCHLTGEELKEGKLSVYTLFKAVEKYLIAHPGECA</sequence>
<organism evidence="1 2">
    <name type="scientific">Melastoma candidum</name>
    <dbReference type="NCBI Taxonomy" id="119954"/>
    <lineage>
        <taxon>Eukaryota</taxon>
        <taxon>Viridiplantae</taxon>
        <taxon>Streptophyta</taxon>
        <taxon>Embryophyta</taxon>
        <taxon>Tracheophyta</taxon>
        <taxon>Spermatophyta</taxon>
        <taxon>Magnoliopsida</taxon>
        <taxon>eudicotyledons</taxon>
        <taxon>Gunneridae</taxon>
        <taxon>Pentapetalae</taxon>
        <taxon>rosids</taxon>
        <taxon>malvids</taxon>
        <taxon>Myrtales</taxon>
        <taxon>Melastomataceae</taxon>
        <taxon>Melastomatoideae</taxon>
        <taxon>Melastomateae</taxon>
        <taxon>Melastoma</taxon>
    </lineage>
</organism>
<comment type="caution">
    <text evidence="1">The sequence shown here is derived from an EMBL/GenBank/DDBJ whole genome shotgun (WGS) entry which is preliminary data.</text>
</comment>
<name>A0ACB9L0U6_9MYRT</name>
<gene>
    <name evidence="1" type="ORF">MLD38_038827</name>
</gene>
<keyword evidence="2" id="KW-1185">Reference proteome</keyword>
<accession>A0ACB9L0U6</accession>